<gene>
    <name evidence="2" type="ORF">SAMN05421837_104763</name>
</gene>
<keyword evidence="1" id="KW-1133">Transmembrane helix</keyword>
<accession>A0A1H5QTV9</accession>
<dbReference type="OrthoDB" id="3637814at2"/>
<organism evidence="2 3">
    <name type="scientific">Amycolatopsis pretoriensis</name>
    <dbReference type="NCBI Taxonomy" id="218821"/>
    <lineage>
        <taxon>Bacteria</taxon>
        <taxon>Bacillati</taxon>
        <taxon>Actinomycetota</taxon>
        <taxon>Actinomycetes</taxon>
        <taxon>Pseudonocardiales</taxon>
        <taxon>Pseudonocardiaceae</taxon>
        <taxon>Amycolatopsis</taxon>
    </lineage>
</organism>
<proteinExistence type="predicted"/>
<feature type="transmembrane region" description="Helical" evidence="1">
    <location>
        <begin position="212"/>
        <end position="229"/>
    </location>
</feature>
<sequence>MLASLLPGFRDVRSALVAGYMWFCAGWLLIGHYHPPPAGLLAQPALELLELFGTGGRLAAISVLCLLIGEVTSRLVQAFFYRVCLGYLRRLTADDLDHRPRGLLSVFRPVSGRAVARVRSRARKEYRKQQEATVSDASPRGEDRLEVDRRAIEALGEVLHMSPRLIVAKPELHAEFGRIKAESEFRDAILLPLPILTVAVCANLAAPTWLEAAIVVAICVADLYLFFEARRLFREAHSMIAHSLADGTISSAAMSD</sequence>
<keyword evidence="1" id="KW-0812">Transmembrane</keyword>
<dbReference type="STRING" id="218821.SAMN05421837_104763"/>
<reference evidence="3" key="1">
    <citation type="submission" date="2016-10" db="EMBL/GenBank/DDBJ databases">
        <authorList>
            <person name="Varghese N."/>
            <person name="Submissions S."/>
        </authorList>
    </citation>
    <scope>NUCLEOTIDE SEQUENCE [LARGE SCALE GENOMIC DNA]</scope>
    <source>
        <strain evidence="3">DSM 44654</strain>
    </source>
</reference>
<dbReference type="Proteomes" id="UP000198878">
    <property type="component" value="Unassembled WGS sequence"/>
</dbReference>
<evidence type="ECO:0000256" key="1">
    <source>
        <dbReference type="SAM" id="Phobius"/>
    </source>
</evidence>
<evidence type="ECO:0000313" key="3">
    <source>
        <dbReference type="Proteomes" id="UP000198878"/>
    </source>
</evidence>
<keyword evidence="3" id="KW-1185">Reference proteome</keyword>
<dbReference type="RefSeq" id="WP_086674547.1">
    <property type="nucleotide sequence ID" value="NZ_FNUJ01000004.1"/>
</dbReference>
<evidence type="ECO:0000313" key="2">
    <source>
        <dbReference type="EMBL" id="SEF29582.1"/>
    </source>
</evidence>
<dbReference type="EMBL" id="FNUJ01000004">
    <property type="protein sequence ID" value="SEF29582.1"/>
    <property type="molecule type" value="Genomic_DNA"/>
</dbReference>
<dbReference type="AlphaFoldDB" id="A0A1H5QTV9"/>
<name>A0A1H5QTV9_9PSEU</name>
<protein>
    <submittedName>
        <fullName evidence="2">Uncharacterized protein</fullName>
    </submittedName>
</protein>
<keyword evidence="1" id="KW-0472">Membrane</keyword>